<sequence>MEIVAVDPRDQQWECGSPSYRVHFHEGTSSDEYEVRGAESVQVVIEWAENDHAGRPYVLYARVDRDGLGLLRLAGREPHEAPLP</sequence>
<reference evidence="1 2" key="1">
    <citation type="submission" date="2019-06" db="EMBL/GenBank/DDBJ databases">
        <title>Whole genome shotgun sequence of Pseudonocardia hydrocarbonoxydans NBRC 14498.</title>
        <authorList>
            <person name="Hosoyama A."/>
            <person name="Uohara A."/>
            <person name="Ohji S."/>
            <person name="Ichikawa N."/>
        </authorList>
    </citation>
    <scope>NUCLEOTIDE SEQUENCE [LARGE SCALE GENOMIC DNA]</scope>
    <source>
        <strain evidence="1 2">NBRC 14498</strain>
    </source>
</reference>
<name>A0A4Y3WSA8_9PSEU</name>
<protein>
    <submittedName>
        <fullName evidence="1">Uncharacterized protein</fullName>
    </submittedName>
</protein>
<comment type="caution">
    <text evidence="1">The sequence shown here is derived from an EMBL/GenBank/DDBJ whole genome shotgun (WGS) entry which is preliminary data.</text>
</comment>
<evidence type="ECO:0000313" key="1">
    <source>
        <dbReference type="EMBL" id="GEC20246.1"/>
    </source>
</evidence>
<dbReference type="AlphaFoldDB" id="A0A4Y3WSA8"/>
<accession>A0A4Y3WSA8</accession>
<proteinExistence type="predicted"/>
<dbReference type="OrthoDB" id="5121906at2"/>
<organism evidence="1 2">
    <name type="scientific">Pseudonocardia hydrocarbonoxydans</name>
    <dbReference type="NCBI Taxonomy" id="76726"/>
    <lineage>
        <taxon>Bacteria</taxon>
        <taxon>Bacillati</taxon>
        <taxon>Actinomycetota</taxon>
        <taxon>Actinomycetes</taxon>
        <taxon>Pseudonocardiales</taxon>
        <taxon>Pseudonocardiaceae</taxon>
        <taxon>Pseudonocardia</taxon>
    </lineage>
</organism>
<dbReference type="Proteomes" id="UP000320338">
    <property type="component" value="Unassembled WGS sequence"/>
</dbReference>
<dbReference type="EMBL" id="BJNG01000018">
    <property type="protein sequence ID" value="GEC20246.1"/>
    <property type="molecule type" value="Genomic_DNA"/>
</dbReference>
<keyword evidence="2" id="KW-1185">Reference proteome</keyword>
<gene>
    <name evidence="1" type="ORF">PHY01_25290</name>
</gene>
<dbReference type="RefSeq" id="WP_141278782.1">
    <property type="nucleotide sequence ID" value="NZ_BAAARZ010000015.1"/>
</dbReference>
<evidence type="ECO:0000313" key="2">
    <source>
        <dbReference type="Proteomes" id="UP000320338"/>
    </source>
</evidence>